<reference evidence="1" key="1">
    <citation type="submission" date="2021-05" db="EMBL/GenBank/DDBJ databases">
        <authorList>
            <person name="Pietrasiak N."/>
            <person name="Ward R."/>
            <person name="Stajich J.E."/>
            <person name="Kurbessoian T."/>
        </authorList>
    </citation>
    <scope>NUCLEOTIDE SEQUENCE</scope>
    <source>
        <strain evidence="1">UHER 2000/2452</strain>
    </source>
</reference>
<dbReference type="EMBL" id="JAHHHD010000029">
    <property type="protein sequence ID" value="MBW4661062.1"/>
    <property type="molecule type" value="Genomic_DNA"/>
</dbReference>
<gene>
    <name evidence="1" type="ORF">KME15_20495</name>
</gene>
<proteinExistence type="predicted"/>
<evidence type="ECO:0000313" key="2">
    <source>
        <dbReference type="Proteomes" id="UP000757435"/>
    </source>
</evidence>
<accession>A0A951QD51</accession>
<evidence type="ECO:0000313" key="1">
    <source>
        <dbReference type="EMBL" id="MBW4661062.1"/>
    </source>
</evidence>
<reference evidence="1" key="2">
    <citation type="journal article" date="2022" name="Microbiol. Resour. Announc.">
        <title>Metagenome Sequencing to Explore Phylogenomics of Terrestrial Cyanobacteria.</title>
        <authorList>
            <person name="Ward R.D."/>
            <person name="Stajich J.E."/>
            <person name="Johansen J.R."/>
            <person name="Huntemann M."/>
            <person name="Clum A."/>
            <person name="Foster B."/>
            <person name="Foster B."/>
            <person name="Roux S."/>
            <person name="Palaniappan K."/>
            <person name="Varghese N."/>
            <person name="Mukherjee S."/>
            <person name="Reddy T.B.K."/>
            <person name="Daum C."/>
            <person name="Copeland A."/>
            <person name="Chen I.A."/>
            <person name="Ivanova N.N."/>
            <person name="Kyrpides N.C."/>
            <person name="Shapiro N."/>
            <person name="Eloe-Fadrosh E.A."/>
            <person name="Pietrasiak N."/>
        </authorList>
    </citation>
    <scope>NUCLEOTIDE SEQUENCE</scope>
    <source>
        <strain evidence="1">UHER 2000/2452</strain>
    </source>
</reference>
<name>A0A951QD51_9CYAN</name>
<dbReference type="Proteomes" id="UP000757435">
    <property type="component" value="Unassembled WGS sequence"/>
</dbReference>
<organism evidence="1 2">
    <name type="scientific">Drouetiella hepatica Uher 2000/2452</name>
    <dbReference type="NCBI Taxonomy" id="904376"/>
    <lineage>
        <taxon>Bacteria</taxon>
        <taxon>Bacillati</taxon>
        <taxon>Cyanobacteriota</taxon>
        <taxon>Cyanophyceae</taxon>
        <taxon>Oculatellales</taxon>
        <taxon>Oculatellaceae</taxon>
        <taxon>Drouetiella</taxon>
    </lineage>
</organism>
<dbReference type="AlphaFoldDB" id="A0A951QD51"/>
<sequence>MRFIHALGRAIDIAINQQRFTLTAVVSRQVGSDCSFATPPLKLAIVIIMTQPVKRNLANDSPMKDDRAL</sequence>
<comment type="caution">
    <text evidence="1">The sequence shown here is derived from an EMBL/GenBank/DDBJ whole genome shotgun (WGS) entry which is preliminary data.</text>
</comment>
<protein>
    <submittedName>
        <fullName evidence="1">Uncharacterized protein</fullName>
    </submittedName>
</protein>